<sequence length="360" mass="41679">MKVCEGKEFTYVGNNSETIVRNHFVYDLKTKLVYCAMEKIGSTFWRRLFQILAGMSKAKSPFDIPPGAALGGGVKTFSEDTFDHIYAVLESSTKLVFTRDPYLRLLSGYVDKLFSPNLMFWNSIGKFTMTTIRKNASDLSLKCGHDVTFAEFVKYFIQSERTNFKRDGHFIPMYDHCRPCQVKFDIIGKMESFEEDTLYILKRFGFSELHDRLSMDFRNSTNIDSFRDQARIVIGSNVEGCMSYCEKQKRMWRKMQIRGTISKHSKFPFSGKQCEEITVDDYFNALIKAEGDVRDPVIAGKYRQEAVREAYSTVSEEDMKELQIIFKPDCEIFSYECNILDYKPEDGIAIEPFFFDTSTA</sequence>
<dbReference type="PANTHER" id="PTHR12137">
    <property type="entry name" value="CARBOHYDRATE SULFOTRANSFERASE"/>
    <property type="match status" value="1"/>
</dbReference>
<keyword evidence="6 9" id="KW-0333">Golgi apparatus</keyword>
<evidence type="ECO:0000313" key="11">
    <source>
        <dbReference type="Proteomes" id="UP001186944"/>
    </source>
</evidence>
<gene>
    <name evidence="10" type="ORF">FSP39_011896</name>
</gene>
<evidence type="ECO:0000256" key="6">
    <source>
        <dbReference type="ARBA" id="ARBA00023034"/>
    </source>
</evidence>
<keyword evidence="9" id="KW-0119">Carbohydrate metabolism</keyword>
<organism evidence="10 11">
    <name type="scientific">Pinctada imbricata</name>
    <name type="common">Atlantic pearl-oyster</name>
    <name type="synonym">Pinctada martensii</name>
    <dbReference type="NCBI Taxonomy" id="66713"/>
    <lineage>
        <taxon>Eukaryota</taxon>
        <taxon>Metazoa</taxon>
        <taxon>Spiralia</taxon>
        <taxon>Lophotrochozoa</taxon>
        <taxon>Mollusca</taxon>
        <taxon>Bivalvia</taxon>
        <taxon>Autobranchia</taxon>
        <taxon>Pteriomorphia</taxon>
        <taxon>Pterioida</taxon>
        <taxon>Pterioidea</taxon>
        <taxon>Pteriidae</taxon>
        <taxon>Pinctada</taxon>
    </lineage>
</organism>
<evidence type="ECO:0000313" key="10">
    <source>
        <dbReference type="EMBL" id="KAK3102514.1"/>
    </source>
</evidence>
<keyword evidence="11" id="KW-1185">Reference proteome</keyword>
<keyword evidence="8 9" id="KW-0325">Glycoprotein</keyword>
<dbReference type="EMBL" id="VSWD01000005">
    <property type="protein sequence ID" value="KAK3102514.1"/>
    <property type="molecule type" value="Genomic_DNA"/>
</dbReference>
<dbReference type="Proteomes" id="UP001186944">
    <property type="component" value="Unassembled WGS sequence"/>
</dbReference>
<dbReference type="AlphaFoldDB" id="A0AA88YCH6"/>
<keyword evidence="9" id="KW-0735">Signal-anchor</keyword>
<dbReference type="GO" id="GO:0000139">
    <property type="term" value="C:Golgi membrane"/>
    <property type="evidence" value="ECO:0007669"/>
    <property type="project" value="UniProtKB-SubCell"/>
</dbReference>
<dbReference type="GO" id="GO:0016051">
    <property type="term" value="P:carbohydrate biosynthetic process"/>
    <property type="evidence" value="ECO:0007669"/>
    <property type="project" value="InterPro"/>
</dbReference>
<evidence type="ECO:0000256" key="2">
    <source>
        <dbReference type="ARBA" id="ARBA00006339"/>
    </source>
</evidence>
<keyword evidence="7" id="KW-0472">Membrane</keyword>
<proteinExistence type="inferred from homology"/>
<reference evidence="10" key="1">
    <citation type="submission" date="2019-08" db="EMBL/GenBank/DDBJ databases">
        <title>The improved chromosome-level genome for the pearl oyster Pinctada fucata martensii using PacBio sequencing and Hi-C.</title>
        <authorList>
            <person name="Zheng Z."/>
        </authorList>
    </citation>
    <scope>NUCLEOTIDE SEQUENCE</scope>
    <source>
        <strain evidence="10">ZZ-2019</strain>
        <tissue evidence="10">Adductor muscle</tissue>
    </source>
</reference>
<keyword evidence="5" id="KW-1133">Transmembrane helix</keyword>
<accession>A0AA88YCH6</accession>
<keyword evidence="3 9" id="KW-0808">Transferase</keyword>
<evidence type="ECO:0000256" key="5">
    <source>
        <dbReference type="ARBA" id="ARBA00022989"/>
    </source>
</evidence>
<evidence type="ECO:0000256" key="1">
    <source>
        <dbReference type="ARBA" id="ARBA00004323"/>
    </source>
</evidence>
<evidence type="ECO:0000256" key="3">
    <source>
        <dbReference type="ARBA" id="ARBA00022679"/>
    </source>
</evidence>
<evidence type="ECO:0000256" key="7">
    <source>
        <dbReference type="ARBA" id="ARBA00023136"/>
    </source>
</evidence>
<evidence type="ECO:0000256" key="4">
    <source>
        <dbReference type="ARBA" id="ARBA00022692"/>
    </source>
</evidence>
<keyword evidence="4" id="KW-0812">Transmembrane</keyword>
<dbReference type="PANTHER" id="PTHR12137:SF54">
    <property type="entry name" value="CARBOHYDRATE SULFOTRANSFERASE"/>
    <property type="match status" value="1"/>
</dbReference>
<dbReference type="InterPro" id="IPR018011">
    <property type="entry name" value="Carb_sulfotrans_8-10"/>
</dbReference>
<dbReference type="InterPro" id="IPR005331">
    <property type="entry name" value="Sulfotransferase"/>
</dbReference>
<evidence type="ECO:0000256" key="9">
    <source>
        <dbReference type="RuleBase" id="RU364020"/>
    </source>
</evidence>
<protein>
    <recommendedName>
        <fullName evidence="9">Carbohydrate sulfotransferase</fullName>
        <ecNumber evidence="9">2.8.2.-</ecNumber>
    </recommendedName>
</protein>
<comment type="subcellular location">
    <subcellularLocation>
        <location evidence="1 9">Golgi apparatus membrane</location>
        <topology evidence="1 9">Single-pass type II membrane protein</topology>
    </subcellularLocation>
</comment>
<dbReference type="EC" id="2.8.2.-" evidence="9"/>
<name>A0AA88YCH6_PINIB</name>
<comment type="caution">
    <text evidence="10">The sequence shown here is derived from an EMBL/GenBank/DDBJ whole genome shotgun (WGS) entry which is preliminary data.</text>
</comment>
<evidence type="ECO:0000256" key="8">
    <source>
        <dbReference type="ARBA" id="ARBA00023180"/>
    </source>
</evidence>
<dbReference type="Pfam" id="PF03567">
    <property type="entry name" value="Sulfotransfer_2"/>
    <property type="match status" value="1"/>
</dbReference>
<dbReference type="GO" id="GO:0008146">
    <property type="term" value="F:sulfotransferase activity"/>
    <property type="evidence" value="ECO:0007669"/>
    <property type="project" value="InterPro"/>
</dbReference>
<comment type="similarity">
    <text evidence="2 9">Belongs to the sulfotransferase 2 family.</text>
</comment>